<dbReference type="EMBL" id="JABFAA010000007">
    <property type="protein sequence ID" value="MBA0686841.1"/>
    <property type="molecule type" value="Genomic_DNA"/>
</dbReference>
<name>A0A7J8XHQ7_GOSAI</name>
<dbReference type="Proteomes" id="UP000593577">
    <property type="component" value="Unassembled WGS sequence"/>
</dbReference>
<accession>A0A7J8XHQ7</accession>
<proteinExistence type="predicted"/>
<organism evidence="1 2">
    <name type="scientific">Gossypium aridum</name>
    <name type="common">American cotton</name>
    <name type="synonym">Erioxylum aridum</name>
    <dbReference type="NCBI Taxonomy" id="34290"/>
    <lineage>
        <taxon>Eukaryota</taxon>
        <taxon>Viridiplantae</taxon>
        <taxon>Streptophyta</taxon>
        <taxon>Embryophyta</taxon>
        <taxon>Tracheophyta</taxon>
        <taxon>Spermatophyta</taxon>
        <taxon>Magnoliopsida</taxon>
        <taxon>eudicotyledons</taxon>
        <taxon>Gunneridae</taxon>
        <taxon>Pentapetalae</taxon>
        <taxon>rosids</taxon>
        <taxon>malvids</taxon>
        <taxon>Malvales</taxon>
        <taxon>Malvaceae</taxon>
        <taxon>Malvoideae</taxon>
        <taxon>Gossypium</taxon>
    </lineage>
</organism>
<evidence type="ECO:0000313" key="2">
    <source>
        <dbReference type="Proteomes" id="UP000593577"/>
    </source>
</evidence>
<evidence type="ECO:0000313" key="1">
    <source>
        <dbReference type="EMBL" id="MBA0686841.1"/>
    </source>
</evidence>
<gene>
    <name evidence="1" type="ORF">Goari_014418</name>
</gene>
<reference evidence="1 2" key="1">
    <citation type="journal article" date="2019" name="Genome Biol. Evol.">
        <title>Insights into the evolution of the New World diploid cottons (Gossypium, subgenus Houzingenia) based on genome sequencing.</title>
        <authorList>
            <person name="Grover C.E."/>
            <person name="Arick M.A. 2nd"/>
            <person name="Thrash A."/>
            <person name="Conover J.L."/>
            <person name="Sanders W.S."/>
            <person name="Peterson D.G."/>
            <person name="Frelichowski J.E."/>
            <person name="Scheffler J.A."/>
            <person name="Scheffler B.E."/>
            <person name="Wendel J.F."/>
        </authorList>
    </citation>
    <scope>NUCLEOTIDE SEQUENCE [LARGE SCALE GENOMIC DNA]</scope>
    <source>
        <strain evidence="1">185</strain>
        <tissue evidence="1">Leaf</tissue>
    </source>
</reference>
<dbReference type="AlphaFoldDB" id="A0A7J8XHQ7"/>
<sequence>MYKNMVDYARNIGKGIFFPHLIIELCKWAGVPIE</sequence>
<keyword evidence="2" id="KW-1185">Reference proteome</keyword>
<comment type="caution">
    <text evidence="1">The sequence shown here is derived from an EMBL/GenBank/DDBJ whole genome shotgun (WGS) entry which is preliminary data.</text>
</comment>
<protein>
    <submittedName>
        <fullName evidence="1">Uncharacterized protein</fullName>
    </submittedName>
</protein>